<dbReference type="Gene3D" id="1.10.10.10">
    <property type="entry name" value="Winged helix-like DNA-binding domain superfamily/Winged helix DNA-binding domain"/>
    <property type="match status" value="1"/>
</dbReference>
<gene>
    <name evidence="7" type="ORF">A2870_00440</name>
</gene>
<dbReference type="InterPro" id="IPR014284">
    <property type="entry name" value="RNA_pol_sigma-70_dom"/>
</dbReference>
<comment type="caution">
    <text evidence="7">The sequence shown here is derived from an EMBL/GenBank/DDBJ whole genome shotgun (WGS) entry which is preliminary data.</text>
</comment>
<comment type="similarity">
    <text evidence="1">Belongs to the sigma-70 factor family. ECF subfamily.</text>
</comment>
<dbReference type="PANTHER" id="PTHR43133">
    <property type="entry name" value="RNA POLYMERASE ECF-TYPE SIGMA FACTO"/>
    <property type="match status" value="1"/>
</dbReference>
<dbReference type="InterPro" id="IPR039425">
    <property type="entry name" value="RNA_pol_sigma-70-like"/>
</dbReference>
<dbReference type="InterPro" id="IPR013249">
    <property type="entry name" value="RNA_pol_sigma70_r4_t2"/>
</dbReference>
<proteinExistence type="inferred from homology"/>
<dbReference type="NCBIfam" id="TIGR02937">
    <property type="entry name" value="sigma70-ECF"/>
    <property type="match status" value="1"/>
</dbReference>
<evidence type="ECO:0000313" key="8">
    <source>
        <dbReference type="Proteomes" id="UP000179102"/>
    </source>
</evidence>
<feature type="domain" description="RNA polymerase sigma factor 70 region 4 type 2" evidence="6">
    <location>
        <begin position="143"/>
        <end position="190"/>
    </location>
</feature>
<organism evidence="7 8">
    <name type="scientific">Candidatus Curtissbacteria bacterium RIFCSPHIGHO2_01_FULL_41_11</name>
    <dbReference type="NCBI Taxonomy" id="1797711"/>
    <lineage>
        <taxon>Bacteria</taxon>
        <taxon>Candidatus Curtissiibacteriota</taxon>
    </lineage>
</organism>
<dbReference type="InterPro" id="IPR013325">
    <property type="entry name" value="RNA_pol_sigma_r2"/>
</dbReference>
<evidence type="ECO:0000259" key="6">
    <source>
        <dbReference type="Pfam" id="PF08281"/>
    </source>
</evidence>
<dbReference type="Gene3D" id="1.10.1740.10">
    <property type="match status" value="1"/>
</dbReference>
<keyword evidence="4" id="KW-0238">DNA-binding</keyword>
<keyword evidence="3" id="KW-0731">Sigma factor</keyword>
<reference evidence="7 8" key="1">
    <citation type="journal article" date="2016" name="Nat. Commun.">
        <title>Thousands of microbial genomes shed light on interconnected biogeochemical processes in an aquifer system.</title>
        <authorList>
            <person name="Anantharaman K."/>
            <person name="Brown C.T."/>
            <person name="Hug L.A."/>
            <person name="Sharon I."/>
            <person name="Castelle C.J."/>
            <person name="Probst A.J."/>
            <person name="Thomas B.C."/>
            <person name="Singh A."/>
            <person name="Wilkins M.J."/>
            <person name="Karaoz U."/>
            <person name="Brodie E.L."/>
            <person name="Williams K.H."/>
            <person name="Hubbard S.S."/>
            <person name="Banfield J.F."/>
        </authorList>
    </citation>
    <scope>NUCLEOTIDE SEQUENCE [LARGE SCALE GENOMIC DNA]</scope>
</reference>
<evidence type="ECO:0000256" key="5">
    <source>
        <dbReference type="ARBA" id="ARBA00023163"/>
    </source>
</evidence>
<dbReference type="Proteomes" id="UP000179102">
    <property type="component" value="Unassembled WGS sequence"/>
</dbReference>
<evidence type="ECO:0000256" key="4">
    <source>
        <dbReference type="ARBA" id="ARBA00023125"/>
    </source>
</evidence>
<dbReference type="SUPFAM" id="SSF88659">
    <property type="entry name" value="Sigma3 and sigma4 domains of RNA polymerase sigma factors"/>
    <property type="match status" value="1"/>
</dbReference>
<evidence type="ECO:0000256" key="1">
    <source>
        <dbReference type="ARBA" id="ARBA00010641"/>
    </source>
</evidence>
<dbReference type="GO" id="GO:0003677">
    <property type="term" value="F:DNA binding"/>
    <property type="evidence" value="ECO:0007669"/>
    <property type="project" value="UniProtKB-KW"/>
</dbReference>
<accession>A0A1F5G829</accession>
<keyword evidence="5" id="KW-0804">Transcription</keyword>
<dbReference type="STRING" id="1797711.A2870_00440"/>
<name>A0A1F5G829_9BACT</name>
<protein>
    <recommendedName>
        <fullName evidence="6">RNA polymerase sigma factor 70 region 4 type 2 domain-containing protein</fullName>
    </recommendedName>
</protein>
<evidence type="ECO:0000313" key="7">
    <source>
        <dbReference type="EMBL" id="OGD88043.1"/>
    </source>
</evidence>
<sequence length="290" mass="33153">MTLERIEKAGQVEPDATLDAQDQTDIVRIKSGDTEAFTNIWERHFPKILKRVSFALRNHDPENLASDILEKAYSGIIDGRYKPRPGVTFSSWLNRVATNAIYSFSRSPSLKHTSIEFQASVGIVPTSPHNTESEAETNIQVQNVLAALGKISPRFRQTMLMRAEGMSYQEIGKVMNTNTQHVRLMRHRGITSLKRALREESDHDSTKKPRERLTKMSLLKFLLESEYRRIGRNEIALAFDVKEDFVGILINELRSLGVPIQISFKHGYQIPPDERTAYQRILTRATTKEE</sequence>
<dbReference type="InterPro" id="IPR036388">
    <property type="entry name" value="WH-like_DNA-bd_sf"/>
</dbReference>
<dbReference type="EMBL" id="MFAZ01000005">
    <property type="protein sequence ID" value="OGD88043.1"/>
    <property type="molecule type" value="Genomic_DNA"/>
</dbReference>
<evidence type="ECO:0000256" key="2">
    <source>
        <dbReference type="ARBA" id="ARBA00023015"/>
    </source>
</evidence>
<dbReference type="PANTHER" id="PTHR43133:SF8">
    <property type="entry name" value="RNA POLYMERASE SIGMA FACTOR HI_1459-RELATED"/>
    <property type="match status" value="1"/>
</dbReference>
<dbReference type="SUPFAM" id="SSF88946">
    <property type="entry name" value="Sigma2 domain of RNA polymerase sigma factors"/>
    <property type="match status" value="1"/>
</dbReference>
<dbReference type="AlphaFoldDB" id="A0A1F5G829"/>
<dbReference type="InterPro" id="IPR013324">
    <property type="entry name" value="RNA_pol_sigma_r3/r4-like"/>
</dbReference>
<evidence type="ECO:0000256" key="3">
    <source>
        <dbReference type="ARBA" id="ARBA00023082"/>
    </source>
</evidence>
<dbReference type="GO" id="GO:0016987">
    <property type="term" value="F:sigma factor activity"/>
    <property type="evidence" value="ECO:0007669"/>
    <property type="project" value="UniProtKB-KW"/>
</dbReference>
<dbReference type="GO" id="GO:0006352">
    <property type="term" value="P:DNA-templated transcription initiation"/>
    <property type="evidence" value="ECO:0007669"/>
    <property type="project" value="InterPro"/>
</dbReference>
<dbReference type="Pfam" id="PF08281">
    <property type="entry name" value="Sigma70_r4_2"/>
    <property type="match status" value="1"/>
</dbReference>
<keyword evidence="2" id="KW-0805">Transcription regulation</keyword>